<protein>
    <submittedName>
        <fullName evidence="3">M28 family peptidase</fullName>
    </submittedName>
</protein>
<evidence type="ECO:0000259" key="2">
    <source>
        <dbReference type="Pfam" id="PF04389"/>
    </source>
</evidence>
<evidence type="ECO:0000256" key="1">
    <source>
        <dbReference type="SAM" id="SignalP"/>
    </source>
</evidence>
<dbReference type="AlphaFoldDB" id="A0A9D9IEA9"/>
<keyword evidence="1" id="KW-0732">Signal</keyword>
<dbReference type="InterPro" id="IPR007484">
    <property type="entry name" value="Peptidase_M28"/>
</dbReference>
<organism evidence="3 4">
    <name type="scientific">Candidatus Cryptobacteroides faecavium</name>
    <dbReference type="NCBI Taxonomy" id="2840762"/>
    <lineage>
        <taxon>Bacteria</taxon>
        <taxon>Pseudomonadati</taxon>
        <taxon>Bacteroidota</taxon>
        <taxon>Bacteroidia</taxon>
        <taxon>Bacteroidales</taxon>
        <taxon>Candidatus Cryptobacteroides</taxon>
    </lineage>
</organism>
<dbReference type="GO" id="GO:0006508">
    <property type="term" value="P:proteolysis"/>
    <property type="evidence" value="ECO:0007669"/>
    <property type="project" value="InterPro"/>
</dbReference>
<dbReference type="Pfam" id="PF04389">
    <property type="entry name" value="Peptidase_M28"/>
    <property type="match status" value="1"/>
</dbReference>
<reference evidence="3" key="1">
    <citation type="submission" date="2020-10" db="EMBL/GenBank/DDBJ databases">
        <authorList>
            <person name="Gilroy R."/>
        </authorList>
    </citation>
    <scope>NUCLEOTIDE SEQUENCE</scope>
    <source>
        <strain evidence="3">B2-22910</strain>
    </source>
</reference>
<name>A0A9D9IEA9_9BACT</name>
<gene>
    <name evidence="3" type="ORF">IAB82_02180</name>
</gene>
<dbReference type="SUPFAM" id="SSF53187">
    <property type="entry name" value="Zn-dependent exopeptidases"/>
    <property type="match status" value="1"/>
</dbReference>
<comment type="caution">
    <text evidence="3">The sequence shown here is derived from an EMBL/GenBank/DDBJ whole genome shotgun (WGS) entry which is preliminary data.</text>
</comment>
<dbReference type="Proteomes" id="UP000823603">
    <property type="component" value="Unassembled WGS sequence"/>
</dbReference>
<evidence type="ECO:0000313" key="3">
    <source>
        <dbReference type="EMBL" id="MBO8470586.1"/>
    </source>
</evidence>
<dbReference type="Gene3D" id="3.40.630.10">
    <property type="entry name" value="Zn peptidases"/>
    <property type="match status" value="1"/>
</dbReference>
<feature type="domain" description="Peptidase M28" evidence="2">
    <location>
        <begin position="98"/>
        <end position="318"/>
    </location>
</feature>
<reference evidence="3" key="2">
    <citation type="journal article" date="2021" name="PeerJ">
        <title>Extensive microbial diversity within the chicken gut microbiome revealed by metagenomics and culture.</title>
        <authorList>
            <person name="Gilroy R."/>
            <person name="Ravi A."/>
            <person name="Getino M."/>
            <person name="Pursley I."/>
            <person name="Horton D.L."/>
            <person name="Alikhan N.F."/>
            <person name="Baker D."/>
            <person name="Gharbi K."/>
            <person name="Hall N."/>
            <person name="Watson M."/>
            <person name="Adriaenssens E.M."/>
            <person name="Foster-Nyarko E."/>
            <person name="Jarju S."/>
            <person name="Secka A."/>
            <person name="Antonio M."/>
            <person name="Oren A."/>
            <person name="Chaudhuri R.R."/>
            <person name="La Ragione R."/>
            <person name="Hildebrand F."/>
            <person name="Pallen M.J."/>
        </authorList>
    </citation>
    <scope>NUCLEOTIDE SEQUENCE</scope>
    <source>
        <strain evidence="3">B2-22910</strain>
    </source>
</reference>
<dbReference type="PANTHER" id="PTHR12147:SF26">
    <property type="entry name" value="PEPTIDASE M28 DOMAIN-CONTAINING PROTEIN"/>
    <property type="match status" value="1"/>
</dbReference>
<accession>A0A9D9IEA9</accession>
<feature type="signal peptide" evidence="1">
    <location>
        <begin position="1"/>
        <end position="21"/>
    </location>
</feature>
<dbReference type="GO" id="GO:0008235">
    <property type="term" value="F:metalloexopeptidase activity"/>
    <property type="evidence" value="ECO:0007669"/>
    <property type="project" value="InterPro"/>
</dbReference>
<evidence type="ECO:0000313" key="4">
    <source>
        <dbReference type="Proteomes" id="UP000823603"/>
    </source>
</evidence>
<sequence length="335" mass="36760">MNKKIVLTIYALCLIPLTACAAQISSDTTAHNLVWESKLSRHVEFLSGSLCGGRATGTSGSNEAAFWIIRNFRKYGLLEFGGSYAKHIYPGGGEIGHNIIGMLPGSLKKPVDSYIIVGAHFDHLGTIGGNLYPGADSNASGTAAMMSLAEMFSTMKTVGKVYGENIIFVAFDGQCMNLSGSYSLWRMIEAGDLTDPLSGKPVTPDKISLMVNIDQIGSSLSPLDSGREDFMIMLGNEKLGKEDQSKIGYCNLQYGTGLELSHTYYGSKDFTRVFYTLSDQRVFIENGIPSVLFTSGITMNNNKTYDTADTLNFKVLRRRIILIFHWLEKMMQDPD</sequence>
<feature type="chain" id="PRO_5039391269" evidence="1">
    <location>
        <begin position="22"/>
        <end position="335"/>
    </location>
</feature>
<dbReference type="InterPro" id="IPR045175">
    <property type="entry name" value="M28_fam"/>
</dbReference>
<proteinExistence type="predicted"/>
<dbReference type="EMBL" id="JADIMB010000031">
    <property type="protein sequence ID" value="MBO8470586.1"/>
    <property type="molecule type" value="Genomic_DNA"/>
</dbReference>
<dbReference type="PANTHER" id="PTHR12147">
    <property type="entry name" value="METALLOPEPTIDASE M28 FAMILY MEMBER"/>
    <property type="match status" value="1"/>
</dbReference>